<dbReference type="Gene3D" id="3.40.190.10">
    <property type="entry name" value="Periplasmic binding protein-like II"/>
    <property type="match status" value="2"/>
</dbReference>
<dbReference type="OrthoDB" id="9795467at2"/>
<protein>
    <submittedName>
        <fullName evidence="6">Extracellular solute-binding protein family 1</fullName>
    </submittedName>
</protein>
<dbReference type="Proteomes" id="UP000002382">
    <property type="component" value="Chromosome"/>
</dbReference>
<name>C5CIG7_KOSOT</name>
<reference evidence="6 7" key="1">
    <citation type="submission" date="2009-06" db="EMBL/GenBank/DDBJ databases">
        <title>Complete sequence of Thermotogales bacterium TBF 19.5.1.</title>
        <authorList>
            <consortium name="US DOE Joint Genome Institute"/>
            <person name="Lucas S."/>
            <person name="Copeland A."/>
            <person name="Lapidus A."/>
            <person name="Glavina del Rio T."/>
            <person name="Tice H."/>
            <person name="Bruce D."/>
            <person name="Goodwin L."/>
            <person name="Pitluck S."/>
            <person name="Chertkov O."/>
            <person name="Brettin T."/>
            <person name="Detter J.C."/>
            <person name="Han C."/>
            <person name="Schmutz J."/>
            <person name="Larimer F."/>
            <person name="Land M."/>
            <person name="Hauser L."/>
            <person name="Kyrpides N."/>
            <person name="Ovchinnikova G."/>
            <person name="Noll K."/>
        </authorList>
    </citation>
    <scope>NUCLEOTIDE SEQUENCE [LARGE SCALE GENOMIC DNA]</scope>
    <source>
        <strain evidence="7">ATCC BAA-1733 / DSM 21960 / TBF 19.5.1</strain>
    </source>
</reference>
<evidence type="ECO:0000256" key="2">
    <source>
        <dbReference type="ARBA" id="ARBA00008520"/>
    </source>
</evidence>
<comment type="subcellular location">
    <subcellularLocation>
        <location evidence="1">Cell envelope</location>
    </subcellularLocation>
</comment>
<accession>C5CIG7</accession>
<dbReference type="SUPFAM" id="SSF53850">
    <property type="entry name" value="Periplasmic binding protein-like II"/>
    <property type="match status" value="1"/>
</dbReference>
<dbReference type="PANTHER" id="PTHR43649:SF31">
    <property type="entry name" value="SN-GLYCEROL-3-PHOSPHATE-BINDING PERIPLASMIC PROTEIN UGPB"/>
    <property type="match status" value="1"/>
</dbReference>
<organism evidence="6 7">
    <name type="scientific">Kosmotoga olearia (strain ATCC BAA-1733 / DSM 21960 / TBF 19.5.1)</name>
    <dbReference type="NCBI Taxonomy" id="521045"/>
    <lineage>
        <taxon>Bacteria</taxon>
        <taxon>Thermotogati</taxon>
        <taxon>Thermotogota</taxon>
        <taxon>Thermotogae</taxon>
        <taxon>Kosmotogales</taxon>
        <taxon>Kosmotogaceae</taxon>
        <taxon>Kosmotoga</taxon>
    </lineage>
</organism>
<evidence type="ECO:0000313" key="6">
    <source>
        <dbReference type="EMBL" id="ACR78901.1"/>
    </source>
</evidence>
<dbReference type="HOGENOM" id="CLU_031285_3_1_0"/>
<evidence type="ECO:0000256" key="5">
    <source>
        <dbReference type="SAM" id="SignalP"/>
    </source>
</evidence>
<dbReference type="CDD" id="cd14748">
    <property type="entry name" value="PBP2_UgpB"/>
    <property type="match status" value="1"/>
</dbReference>
<dbReference type="KEGG" id="kol:Kole_0175"/>
<keyword evidence="3" id="KW-0813">Transport</keyword>
<keyword evidence="4 5" id="KW-0732">Signal</keyword>
<dbReference type="STRING" id="521045.Kole_0175"/>
<dbReference type="InterPro" id="IPR006059">
    <property type="entry name" value="SBP"/>
</dbReference>
<feature type="signal peptide" evidence="5">
    <location>
        <begin position="1"/>
        <end position="20"/>
    </location>
</feature>
<dbReference type="PANTHER" id="PTHR43649">
    <property type="entry name" value="ARABINOSE-BINDING PROTEIN-RELATED"/>
    <property type="match status" value="1"/>
</dbReference>
<keyword evidence="7" id="KW-1185">Reference proteome</keyword>
<dbReference type="eggNOG" id="COG1653">
    <property type="taxonomic scope" value="Bacteria"/>
</dbReference>
<dbReference type="AlphaFoldDB" id="C5CIG7"/>
<dbReference type="GO" id="GO:0030313">
    <property type="term" value="C:cell envelope"/>
    <property type="evidence" value="ECO:0007669"/>
    <property type="project" value="UniProtKB-SubCell"/>
</dbReference>
<evidence type="ECO:0000256" key="3">
    <source>
        <dbReference type="ARBA" id="ARBA00022448"/>
    </source>
</evidence>
<reference evidence="6 7" key="2">
    <citation type="journal article" date="2011" name="J. Bacteriol.">
        <title>Genome Sequence of Kosmotoga olearia Strain TBF 19.5.1, a Thermophilic Bacterium with a Wide Growth Temperature Range, Isolated from the Troll B Oil Platform in the North Sea.</title>
        <authorList>
            <person name="Swithers K.S."/>
            <person name="Dipippo J.L."/>
            <person name="Bruce D.C."/>
            <person name="Detter C."/>
            <person name="Tapia R."/>
            <person name="Han S."/>
            <person name="Goodwin L.A."/>
            <person name="Han J."/>
            <person name="Woyke T."/>
            <person name="Pitluck S."/>
            <person name="Pennacchio L."/>
            <person name="Nolan M."/>
            <person name="Mikhailova N."/>
            <person name="Land M.L."/>
            <person name="Nesbo C.L."/>
            <person name="Gogarten J.P."/>
            <person name="Noll K.M."/>
        </authorList>
    </citation>
    <scope>NUCLEOTIDE SEQUENCE [LARGE SCALE GENOMIC DNA]</scope>
    <source>
        <strain evidence="7">ATCC BAA-1733 / DSM 21960 / TBF 19.5.1</strain>
    </source>
</reference>
<sequence length="421" mass="47506">MKKLLLVITMVLALSIFAMAEKIEVEFWHAMGGGHGKALEEIVNLFNETHPDIEVKAIYVGNYGALSQKLLASAESGNLPVLSQAYGNWTAKLIPRGVVQELDSFIKNPDYGLTEEQWDAIWAPFKKMITWGDTVYALPFNKSTYVLYYNTDAFEAYGLRPPETVEDLFFDAMMLTEDKDGDGEIDQFGFGFRTTIDHFVVFLRANKGKIIEVKDDGSIEITINSPEAKEALQFMYDMVHTYKIAYTQGGYLDGVFGDGKIMMFIETIASKPYVERASTGKHGWAWAPVPLWKTQAPPFAGTDLIMFSTASEEQKKAAWEFMKFLISPEIQAYWSVKTGYMPAVKTALETAQWKEYVKQHPEAMVPINQIPKGTTDPNIAEWYEVRSVIGQMVGDVMNNKRTIDEGLAWAEAELHRLIFGE</sequence>
<dbReference type="InterPro" id="IPR050490">
    <property type="entry name" value="Bact_solute-bd_prot1"/>
</dbReference>
<feature type="chain" id="PRO_5002949613" evidence="5">
    <location>
        <begin position="21"/>
        <end position="421"/>
    </location>
</feature>
<dbReference type="RefSeq" id="WP_012744689.1">
    <property type="nucleotide sequence ID" value="NC_012785.1"/>
</dbReference>
<comment type="similarity">
    <text evidence="2">Belongs to the bacterial solute-binding protein 1 family.</text>
</comment>
<proteinExistence type="inferred from homology"/>
<evidence type="ECO:0000313" key="7">
    <source>
        <dbReference type="Proteomes" id="UP000002382"/>
    </source>
</evidence>
<dbReference type="Pfam" id="PF13416">
    <property type="entry name" value="SBP_bac_8"/>
    <property type="match status" value="1"/>
</dbReference>
<dbReference type="EMBL" id="CP001634">
    <property type="protein sequence ID" value="ACR78901.1"/>
    <property type="molecule type" value="Genomic_DNA"/>
</dbReference>
<evidence type="ECO:0000256" key="1">
    <source>
        <dbReference type="ARBA" id="ARBA00004196"/>
    </source>
</evidence>
<gene>
    <name evidence="6" type="ordered locus">Kole_0175</name>
</gene>
<evidence type="ECO:0000256" key="4">
    <source>
        <dbReference type="ARBA" id="ARBA00022729"/>
    </source>
</evidence>